<accession>A0A927A003</accession>
<dbReference type="Proteomes" id="UP000662185">
    <property type="component" value="Unassembled WGS sequence"/>
</dbReference>
<reference evidence="2" key="1">
    <citation type="journal article" date="2020" name="ISME J.">
        <title>Comparative genomics reveals insights into cyanobacterial evolution and habitat adaptation.</title>
        <authorList>
            <person name="Chen M.Y."/>
            <person name="Teng W.K."/>
            <person name="Zhao L."/>
            <person name="Hu C.X."/>
            <person name="Zhou Y.K."/>
            <person name="Han B.P."/>
            <person name="Song L.R."/>
            <person name="Shu W.S."/>
        </authorList>
    </citation>
    <scope>NUCLEOTIDE SEQUENCE [LARGE SCALE GENOMIC DNA]</scope>
    <source>
        <strain evidence="2">FACHB-251</strain>
    </source>
</reference>
<sequence>MPYSDFTLKKVRQDLAITIHEGGRFFPDIPPVEADDLLRQELEDGLPLVLARGSEKARSEWIISPVLTAVRRLLNRQVSLFSGEDFTVDPNLGLNGICDFLISKSPTQLEIQAPVIIIIEAKKENLNGGLGQCIAEMVAAQKFNVANNINVPTIFGSVTSGTAWKFLKLDGNSVTIDITEYPLPPVEPILGFLLWMLSPNSGNN</sequence>
<comment type="caution">
    <text evidence="1">The sequence shown here is derived from an EMBL/GenBank/DDBJ whole genome shotgun (WGS) entry which is preliminary data.</text>
</comment>
<protein>
    <recommendedName>
        <fullName evidence="3">Type I restriction enzyme R protein N-terminal domain-containing protein</fullName>
    </recommendedName>
</protein>
<evidence type="ECO:0000313" key="1">
    <source>
        <dbReference type="EMBL" id="MBD2293001.1"/>
    </source>
</evidence>
<name>A0A927A003_9NOST</name>
<dbReference type="AlphaFoldDB" id="A0A927A003"/>
<organism evidence="1 2">
    <name type="scientific">Anabaena sphaerica FACHB-251</name>
    <dbReference type="NCBI Taxonomy" id="2692883"/>
    <lineage>
        <taxon>Bacteria</taxon>
        <taxon>Bacillati</taxon>
        <taxon>Cyanobacteriota</taxon>
        <taxon>Cyanophyceae</taxon>
        <taxon>Nostocales</taxon>
        <taxon>Nostocaceae</taxon>
        <taxon>Anabaena</taxon>
    </lineage>
</organism>
<evidence type="ECO:0008006" key="3">
    <source>
        <dbReference type="Google" id="ProtNLM"/>
    </source>
</evidence>
<proteinExistence type="predicted"/>
<gene>
    <name evidence="1" type="ORF">H6G06_05765</name>
</gene>
<keyword evidence="2" id="KW-1185">Reference proteome</keyword>
<dbReference type="RefSeq" id="WP_190557941.1">
    <property type="nucleotide sequence ID" value="NZ_JACJQU010000002.1"/>
</dbReference>
<dbReference type="EMBL" id="JACJQU010000002">
    <property type="protein sequence ID" value="MBD2293001.1"/>
    <property type="molecule type" value="Genomic_DNA"/>
</dbReference>
<evidence type="ECO:0000313" key="2">
    <source>
        <dbReference type="Proteomes" id="UP000662185"/>
    </source>
</evidence>